<dbReference type="Proteomes" id="UP001433268">
    <property type="component" value="Unassembled WGS sequence"/>
</dbReference>
<accession>A0ABR1WQB8</accession>
<reference evidence="1 2" key="1">
    <citation type="submission" date="2023-01" db="EMBL/GenBank/DDBJ databases">
        <title>Analysis of 21 Apiospora genomes using comparative genomics revels a genus with tremendous synthesis potential of carbohydrate active enzymes and secondary metabolites.</title>
        <authorList>
            <person name="Sorensen T."/>
        </authorList>
    </citation>
    <scope>NUCLEOTIDE SEQUENCE [LARGE SCALE GENOMIC DNA]</scope>
    <source>
        <strain evidence="1 2">CBS 114990</strain>
    </source>
</reference>
<proteinExistence type="predicted"/>
<evidence type="ECO:0000313" key="2">
    <source>
        <dbReference type="Proteomes" id="UP001433268"/>
    </source>
</evidence>
<dbReference type="GeneID" id="92044381"/>
<keyword evidence="2" id="KW-1185">Reference proteome</keyword>
<dbReference type="EMBL" id="JAQQWN010000005">
    <property type="protein sequence ID" value="KAK8085735.1"/>
    <property type="molecule type" value="Genomic_DNA"/>
</dbReference>
<gene>
    <name evidence="1" type="ORF">PG997_007006</name>
</gene>
<name>A0ABR1WQB8_9PEZI</name>
<protein>
    <submittedName>
        <fullName evidence="1">Uncharacterized protein</fullName>
    </submittedName>
</protein>
<organism evidence="1 2">
    <name type="scientific">Apiospora hydei</name>
    <dbReference type="NCBI Taxonomy" id="1337664"/>
    <lineage>
        <taxon>Eukaryota</taxon>
        <taxon>Fungi</taxon>
        <taxon>Dikarya</taxon>
        <taxon>Ascomycota</taxon>
        <taxon>Pezizomycotina</taxon>
        <taxon>Sordariomycetes</taxon>
        <taxon>Xylariomycetidae</taxon>
        <taxon>Amphisphaeriales</taxon>
        <taxon>Apiosporaceae</taxon>
        <taxon>Apiospora</taxon>
    </lineage>
</organism>
<sequence length="370" mass="42137">MSHRYIINATNTSPEEYTRACERLLQDYVELPRSSSGLAAVIDPSSLEATIALLHFHRTVQHSVSTITDTQFLQLRKLSREGRRRPRQLRHQLLVLLELRGRLPHEAAVRRGFLDLFLPWEKEQLVRVHNILGRLCAPGLVMPRQPMGKHVAHLYKLGSLKKSSNRPSRSSQRTGGRRTYLPFFDMLRGGPLPQRLRKMRGPGAPPMDMAWNPVRLGVAEEHRGGGLGLVEAQLRRERERPRLVYDEDADARGDDGAPPFAWVDAHDGLHCQRWGTQLRYGLLASGGGGGGDGGGQIDVEPRFTRSQVTCFRGMESWWCHLGFLFWDRERVEQFQRKRLPVFETGWLTAMPPPSRADELLGQFKKVFGYV</sequence>
<comment type="caution">
    <text evidence="1">The sequence shown here is derived from an EMBL/GenBank/DDBJ whole genome shotgun (WGS) entry which is preliminary data.</text>
</comment>
<dbReference type="RefSeq" id="XP_066670244.1">
    <property type="nucleotide sequence ID" value="XM_066811321.1"/>
</dbReference>
<evidence type="ECO:0000313" key="1">
    <source>
        <dbReference type="EMBL" id="KAK8085735.1"/>
    </source>
</evidence>